<dbReference type="RefSeq" id="WP_006721163.1">
    <property type="nucleotide sequence ID" value="NZ_CP085935.1"/>
</dbReference>
<accession>B6GBR0</accession>
<reference evidence="1 2" key="2">
    <citation type="submission" date="2008-10" db="EMBL/GenBank/DDBJ databases">
        <authorList>
            <person name="Fulton L."/>
            <person name="Clifton S."/>
            <person name="Fulton B."/>
            <person name="Xu J."/>
            <person name="Minx P."/>
            <person name="Pepin K.H."/>
            <person name="Johnson M."/>
            <person name="Thiruvilangam P."/>
            <person name="Bhonagiri V."/>
            <person name="Nash W.E."/>
            <person name="Mardis E.R."/>
            <person name="Wilson R.K."/>
        </authorList>
    </citation>
    <scope>NUCLEOTIDE SEQUENCE [LARGE SCALE GENOMIC DNA]</scope>
    <source>
        <strain evidence="1 2">DSM 13279</strain>
    </source>
</reference>
<dbReference type="Proteomes" id="UP000003560">
    <property type="component" value="Unassembled WGS sequence"/>
</dbReference>
<dbReference type="HOGENOM" id="CLU_046106_0_0_11"/>
<dbReference type="OrthoDB" id="5243947at2"/>
<evidence type="ECO:0000313" key="2">
    <source>
        <dbReference type="Proteomes" id="UP000003560"/>
    </source>
</evidence>
<dbReference type="eggNOG" id="COG3597">
    <property type="taxonomic scope" value="Bacteria"/>
</dbReference>
<dbReference type="GeneID" id="98003244"/>
<protein>
    <submittedName>
        <fullName evidence="1">Uncharacterized protein</fullName>
    </submittedName>
</protein>
<dbReference type="STRING" id="445975.COLSTE_01524"/>
<name>B6GBR0_9ACTN</name>
<comment type="caution">
    <text evidence="1">The sequence shown here is derived from an EMBL/GenBank/DDBJ whole genome shotgun (WGS) entry which is preliminary data.</text>
</comment>
<dbReference type="AlphaFoldDB" id="B6GBR0"/>
<gene>
    <name evidence="1" type="ORF">COLSTE_01524</name>
</gene>
<keyword evidence="2" id="KW-1185">Reference proteome</keyword>
<reference evidence="1 2" key="1">
    <citation type="submission" date="2008-10" db="EMBL/GenBank/DDBJ databases">
        <title>Draft genome sequence of Collinsella stercoris (DSM 13279).</title>
        <authorList>
            <person name="Sudarsanam P."/>
            <person name="Ley R."/>
            <person name="Guruge J."/>
            <person name="Turnbaugh P.J."/>
            <person name="Mahowald M."/>
            <person name="Liep D."/>
            <person name="Gordon J."/>
        </authorList>
    </citation>
    <scope>NUCLEOTIDE SEQUENCE [LARGE SCALE GENOMIC DNA]</scope>
    <source>
        <strain evidence="1 2">DSM 13279</strain>
    </source>
</reference>
<proteinExistence type="predicted"/>
<dbReference type="EMBL" id="ABXJ01000082">
    <property type="protein sequence ID" value="EEA90274.1"/>
    <property type="molecule type" value="Genomic_DNA"/>
</dbReference>
<sequence length="286" mass="30519">MGISLDSILNTVKLGASVRGEMDAAIRVGVYVDATATPFLIETVRDAFVPQTTSALVRVERLGSLPATAKPDTDIAIVLSCGSPVLQARVQELVVCGPPVVVLAESSVEVPFIERDSRMLGLVAATDKVHLLASLARWILERTDKQTAFAANFPFMRIAAANRIIVSTSLGNLATGALFFVPGADFPVMTLAQLGMMLRLAAVFGKPLRPERAYEAVAILAAACAMRAGARMASRRAGRLGFVPKTLIGGAGTYALGRALAWWYASDVSYDRANRFIRAACTRRHA</sequence>
<organism evidence="1 2">
    <name type="scientific">Collinsella stercoris DSM 13279</name>
    <dbReference type="NCBI Taxonomy" id="445975"/>
    <lineage>
        <taxon>Bacteria</taxon>
        <taxon>Bacillati</taxon>
        <taxon>Actinomycetota</taxon>
        <taxon>Coriobacteriia</taxon>
        <taxon>Coriobacteriales</taxon>
        <taxon>Coriobacteriaceae</taxon>
        <taxon>Collinsella</taxon>
    </lineage>
</organism>
<evidence type="ECO:0000313" key="1">
    <source>
        <dbReference type="EMBL" id="EEA90274.1"/>
    </source>
</evidence>